<dbReference type="PANTHER" id="PTHR22914">
    <property type="entry name" value="CHITIN SYNTHASE"/>
    <property type="match status" value="1"/>
</dbReference>
<feature type="transmembrane region" description="Helical" evidence="7">
    <location>
        <begin position="180"/>
        <end position="203"/>
    </location>
</feature>
<dbReference type="InterPro" id="IPR004835">
    <property type="entry name" value="Chitin_synth"/>
</dbReference>
<gene>
    <name evidence="8" type="ORF">GSOID_T00008511001</name>
</gene>
<accession>E4XEA7</accession>
<evidence type="ECO:0000313" key="9">
    <source>
        <dbReference type="Proteomes" id="UP000001307"/>
    </source>
</evidence>
<feature type="transmembrane region" description="Helical" evidence="7">
    <location>
        <begin position="1045"/>
        <end position="1068"/>
    </location>
</feature>
<evidence type="ECO:0000256" key="3">
    <source>
        <dbReference type="ARBA" id="ARBA00022676"/>
    </source>
</evidence>
<feature type="transmembrane region" description="Helical" evidence="7">
    <location>
        <begin position="430"/>
        <end position="450"/>
    </location>
</feature>
<proteinExistence type="predicted"/>
<feature type="transmembrane region" description="Helical" evidence="7">
    <location>
        <begin position="925"/>
        <end position="947"/>
    </location>
</feature>
<keyword evidence="4 7" id="KW-0812">Transmembrane</keyword>
<organism evidence="8 9">
    <name type="scientific">Oikopleura dioica</name>
    <name type="common">Tunicate</name>
    <dbReference type="NCBI Taxonomy" id="34765"/>
    <lineage>
        <taxon>Eukaryota</taxon>
        <taxon>Metazoa</taxon>
        <taxon>Chordata</taxon>
        <taxon>Tunicata</taxon>
        <taxon>Appendicularia</taxon>
        <taxon>Copelata</taxon>
        <taxon>Oikopleuridae</taxon>
        <taxon>Oikopleura</taxon>
    </lineage>
</organism>
<comment type="subcellular location">
    <subcellularLocation>
        <location evidence="1">Membrane</location>
        <topology evidence="1">Multi-pass membrane protein</topology>
    </subcellularLocation>
</comment>
<feature type="transmembrane region" description="Helical" evidence="7">
    <location>
        <begin position="1020"/>
        <end position="1038"/>
    </location>
</feature>
<dbReference type="SUPFAM" id="SSF53448">
    <property type="entry name" value="Nucleotide-diphospho-sugar transferases"/>
    <property type="match status" value="1"/>
</dbReference>
<dbReference type="PANTHER" id="PTHR22914:SF42">
    <property type="entry name" value="CHITIN SYNTHASE"/>
    <property type="match status" value="1"/>
</dbReference>
<dbReference type="InParanoid" id="E4XEA7"/>
<feature type="transmembrane region" description="Helical" evidence="7">
    <location>
        <begin position="959"/>
        <end position="981"/>
    </location>
</feature>
<dbReference type="GO" id="GO:0004100">
    <property type="term" value="F:chitin synthase activity"/>
    <property type="evidence" value="ECO:0007669"/>
    <property type="project" value="UniProtKB-EC"/>
</dbReference>
<feature type="transmembrane region" description="Helical" evidence="7">
    <location>
        <begin position="485"/>
        <end position="503"/>
    </location>
</feature>
<feature type="transmembrane region" description="Helical" evidence="7">
    <location>
        <begin position="273"/>
        <end position="293"/>
    </location>
</feature>
<dbReference type="AlphaFoldDB" id="E4XEA7"/>
<evidence type="ECO:0000256" key="4">
    <source>
        <dbReference type="ARBA" id="ARBA00022692"/>
    </source>
</evidence>
<feature type="transmembrane region" description="Helical" evidence="7">
    <location>
        <begin position="224"/>
        <end position="243"/>
    </location>
</feature>
<keyword evidence="6 7" id="KW-0472">Membrane</keyword>
<dbReference type="GO" id="GO:0016020">
    <property type="term" value="C:membrane"/>
    <property type="evidence" value="ECO:0007669"/>
    <property type="project" value="UniProtKB-SubCell"/>
</dbReference>
<keyword evidence="3" id="KW-0808">Transferase</keyword>
<sequence>MRKRASIIENEEPEKWDAAKVTTKEENTLPSLSLLFFKIFVRIICGLFLAFLVLTLGFTNICSLFSLISGIGVDFLHFNAEYVNRSSEYSFIKLNYFEATQLVEENYVGDSCASRITFSESENGRLFKDIIVNKAMIANMRQLATTVTTMSFGAEHPCFLDELDSDQKLVHQALFLQGSFTLLIALCLQEIRGIIVGLYFVIFKSKDVKNSTKLENITQIVAELWNASATAVLVFFVLPNLIIYKLPYLFLHSVGILLLTSFIIRWRQKGMKLSCWLDIIGVVFILGGIALFILEHLLDDEFQFKVGKDYPKILSLAAVLTVNINLIKNYSQLEPLRKDEGLAWVHLLAPFFRVGANVGVFYLFIFASFSSSTILKNQYGNMIEFTNAGLENLLSSDSGYSNWVTTCGVTAVLTSYLLSYIIVSVTRTKLQLYAFVLPGIVLLLGMPMFFQFGIPALYKDITEISLGLGKGFNTRGDGWFEYFHLGQYACGSLAFLLCVRHIFHDKSYPYGLERMLFDSPFYRPVWTLQSLFLHRRRHDISSFNLGDIEDDGLKKDIENETVPMIFICTTLWHEEDNEMKTLLTSILNLIEYVHSRENDKDIPKNEKFNLEVNIFFDNVFESHNSSKNPRLIRPSWLPESIDEWQTLNKWVYSFGKILAELLQNHNSCEEVIQKGRTIITPYGGRLEYDILGIKFHVHLKNADRVQRGKRWSMVMYLYYLIGYKIDQCKMTVGPKNDQVTKDNSFILALDGDVHFRPEAVELVLQRMKRNRTVGACCNQIHPQGRGVLVWYQRFEYAVGHWLQKATEHVLGCVLCSPGCFSMMRMSFLSADNVMALYKSIATTPMEKLMYDQGEDRWLCTLILLAGGRIEFESAAHCLTYAPEDFDTYYKQRRRWGPSTTANIWELIKNKDIAVKSNAYISRGYIAYQFFLLIFSVVGLSTTVMMVAEAFNMAVGESLSAVWSYTLIVGPIVIYAILCRFYKNSDVQLSLAKVFSLIYSFIMALVLIFIIKIGVDCWINPTFLFFIGMAILHIVVGVLHFDPITLLCGIIYYLLIPTCFIFLQIYMIANLNDVSWGTRSGPKKPAVKNPQESALGLFQRAKQVLCGVEPDQKRENETNAQSPKEPVSQGGVKNLIVETKETLESYTNLRIQGPVLYGGVSIRNFRRQIGNRKKSDWDSNDWNYFAKNLSKTTNIDQLECEIIGDSRVNISRRELNLMKEYNLKYFDWTLDRKAPLHRKWCYKNILLLFKR</sequence>
<evidence type="ECO:0000256" key="5">
    <source>
        <dbReference type="ARBA" id="ARBA00022989"/>
    </source>
</evidence>
<evidence type="ECO:0000256" key="6">
    <source>
        <dbReference type="ARBA" id="ARBA00023136"/>
    </source>
</evidence>
<feature type="transmembrane region" description="Helical" evidence="7">
    <location>
        <begin position="403"/>
        <end position="423"/>
    </location>
</feature>
<feature type="transmembrane region" description="Helical" evidence="7">
    <location>
        <begin position="342"/>
        <end position="365"/>
    </location>
</feature>
<feature type="transmembrane region" description="Helical" evidence="7">
    <location>
        <begin position="993"/>
        <end position="1014"/>
    </location>
</feature>
<dbReference type="Pfam" id="PF03142">
    <property type="entry name" value="Chitin_synth_2"/>
    <property type="match status" value="1"/>
</dbReference>
<protein>
    <recommendedName>
        <fullName evidence="2">chitin synthase</fullName>
        <ecNumber evidence="2">2.4.1.16</ecNumber>
    </recommendedName>
</protein>
<feature type="transmembrane region" description="Helical" evidence="7">
    <location>
        <begin position="39"/>
        <end position="68"/>
    </location>
</feature>
<keyword evidence="3" id="KW-0328">Glycosyltransferase</keyword>
<dbReference type="Proteomes" id="UP000001307">
    <property type="component" value="Unassembled WGS sequence"/>
</dbReference>
<evidence type="ECO:0000313" key="8">
    <source>
        <dbReference type="EMBL" id="CBY09510.1"/>
    </source>
</evidence>
<dbReference type="GO" id="GO:0006031">
    <property type="term" value="P:chitin biosynthetic process"/>
    <property type="evidence" value="ECO:0007669"/>
    <property type="project" value="TreeGrafter"/>
</dbReference>
<dbReference type="InterPro" id="IPR029044">
    <property type="entry name" value="Nucleotide-diphossugar_trans"/>
</dbReference>
<feature type="transmembrane region" description="Helical" evidence="7">
    <location>
        <begin position="313"/>
        <end position="330"/>
    </location>
</feature>
<reference evidence="8 9" key="1">
    <citation type="journal article" date="2010" name="Science">
        <title>Plasticity of animal genome architecture unmasked by rapid evolution of a pelagic tunicate.</title>
        <authorList>
            <person name="Denoeud F."/>
            <person name="Henriet S."/>
            <person name="Mungpakdee S."/>
            <person name="Aury J.M."/>
            <person name="Da Silva C."/>
            <person name="Brinkmann H."/>
            <person name="Mikhaleva J."/>
            <person name="Olsen L.C."/>
            <person name="Jubin C."/>
            <person name="Canestro C."/>
            <person name="Bouquet J.M."/>
            <person name="Danks G."/>
            <person name="Poulain J."/>
            <person name="Campsteijn C."/>
            <person name="Adamski M."/>
            <person name="Cross I."/>
            <person name="Yadetie F."/>
            <person name="Muffato M."/>
            <person name="Louis A."/>
            <person name="Butcher S."/>
            <person name="Tsagkogeorga G."/>
            <person name="Konrad A."/>
            <person name="Singh S."/>
            <person name="Jensen M.F."/>
            <person name="Cong E.H."/>
            <person name="Eikeseth-Otteraa H."/>
            <person name="Noel B."/>
            <person name="Anthouard V."/>
            <person name="Porcel B.M."/>
            <person name="Kachouri-Lafond R."/>
            <person name="Nishino A."/>
            <person name="Ugolini M."/>
            <person name="Chourrout P."/>
            <person name="Nishida H."/>
            <person name="Aasland R."/>
            <person name="Huzurbazar S."/>
            <person name="Westhof E."/>
            <person name="Delsuc F."/>
            <person name="Lehrach H."/>
            <person name="Reinhardt R."/>
            <person name="Weissenbach J."/>
            <person name="Roy S.W."/>
            <person name="Artiguenave F."/>
            <person name="Postlethwait J.H."/>
            <person name="Manak J.R."/>
            <person name="Thompson E.M."/>
            <person name="Jaillon O."/>
            <person name="Du Pasquier L."/>
            <person name="Boudinot P."/>
            <person name="Liberles D.A."/>
            <person name="Volff J.N."/>
            <person name="Philippe H."/>
            <person name="Lenhard B."/>
            <person name="Roest Crollius H."/>
            <person name="Wincker P."/>
            <person name="Chourrout D."/>
        </authorList>
    </citation>
    <scope>NUCLEOTIDE SEQUENCE [LARGE SCALE GENOMIC DNA]</scope>
</reference>
<dbReference type="EC" id="2.4.1.16" evidence="2"/>
<keyword evidence="5 7" id="KW-1133">Transmembrane helix</keyword>
<feature type="transmembrane region" description="Helical" evidence="7">
    <location>
        <begin position="249"/>
        <end position="266"/>
    </location>
</feature>
<dbReference type="GO" id="GO:0071944">
    <property type="term" value="C:cell periphery"/>
    <property type="evidence" value="ECO:0007669"/>
    <property type="project" value="TreeGrafter"/>
</dbReference>
<keyword evidence="9" id="KW-1185">Reference proteome</keyword>
<dbReference type="EMBL" id="FN653041">
    <property type="protein sequence ID" value="CBY09510.1"/>
    <property type="molecule type" value="Genomic_DNA"/>
</dbReference>
<dbReference type="OrthoDB" id="370884at2759"/>
<evidence type="ECO:0000256" key="7">
    <source>
        <dbReference type="SAM" id="Phobius"/>
    </source>
</evidence>
<evidence type="ECO:0000256" key="2">
    <source>
        <dbReference type="ARBA" id="ARBA00012543"/>
    </source>
</evidence>
<evidence type="ECO:0000256" key="1">
    <source>
        <dbReference type="ARBA" id="ARBA00004141"/>
    </source>
</evidence>
<name>E4XEA7_OIKDI</name>